<protein>
    <submittedName>
        <fullName evidence="1">Uncharacterized protein</fullName>
    </submittedName>
</protein>
<dbReference type="OMA" id="HEVFERH"/>
<comment type="caution">
    <text evidence="1">The sequence shown here is derived from an EMBL/GenBank/DDBJ whole genome shotgun (WGS) entry which is preliminary data.</text>
</comment>
<dbReference type="EMBL" id="JAWDES010000003">
    <property type="protein sequence ID" value="MDU0258680.1"/>
    <property type="molecule type" value="Genomic_DNA"/>
</dbReference>
<accession>A0AAE4LJ28</accession>
<name>A0AAE4LJ28_9BACT</name>
<organism evidence="1 2">
    <name type="scientific">Alistipes finegoldii</name>
    <dbReference type="NCBI Taxonomy" id="214856"/>
    <lineage>
        <taxon>Bacteria</taxon>
        <taxon>Pseudomonadati</taxon>
        <taxon>Bacteroidota</taxon>
        <taxon>Bacteroidia</taxon>
        <taxon>Bacteroidales</taxon>
        <taxon>Rikenellaceae</taxon>
        <taxon>Alistipes</taxon>
    </lineage>
</organism>
<proteinExistence type="predicted"/>
<dbReference type="AlphaFoldDB" id="A0AAE4LJ28"/>
<dbReference type="Proteomes" id="UP001181347">
    <property type="component" value="Unassembled WGS sequence"/>
</dbReference>
<evidence type="ECO:0000313" key="2">
    <source>
        <dbReference type="Proteomes" id="UP001181347"/>
    </source>
</evidence>
<dbReference type="RefSeq" id="WP_014774795.1">
    <property type="nucleotide sequence ID" value="NZ_BAAFKU010000011.1"/>
</dbReference>
<gene>
    <name evidence="1" type="ORF">RVH17_00865</name>
</gene>
<reference evidence="1" key="1">
    <citation type="submission" date="2023-10" db="EMBL/GenBank/DDBJ databases">
        <title>Genome Sequence of the Bacteria from From Gut Wall in Crohn's Disease.</title>
        <authorList>
            <person name="Rodriguez-Palacios A."/>
        </authorList>
    </citation>
    <scope>NUCLEOTIDE SEQUENCE</scope>
    <source>
        <strain evidence="1">CavFT-hAR58</strain>
    </source>
</reference>
<sequence>MILFVFEGARREPMLFESIKYLFFEKETDTIVYSFGNNIYNLYKQIMELGTGDIVSLLREIHRGNEENPFKDIASSSDFAEIYLFFDYDLQHKFLSLEEINSRLKDMLELFDDETSNGKLYINYPMIESIRYTKELPDRNYYQYTVKCAECHDFKRLSCEFSHYDNLDYILIDRHRTPKICLNAKDCWEHLKTMNVSKANYICTGENVMPAVKNAIAQDKIFEAQLQNYINKPVPSVAILNAFPLFIYDYFKV</sequence>
<evidence type="ECO:0000313" key="1">
    <source>
        <dbReference type="EMBL" id="MDU0258680.1"/>
    </source>
</evidence>